<evidence type="ECO:0000256" key="1">
    <source>
        <dbReference type="ARBA" id="ARBA00022801"/>
    </source>
</evidence>
<dbReference type="PANTHER" id="PTHR43156">
    <property type="entry name" value="STAGE II SPORULATION PROTEIN E-RELATED"/>
    <property type="match status" value="1"/>
</dbReference>
<reference evidence="4 5" key="1">
    <citation type="submission" date="2020-08" db="EMBL/GenBank/DDBJ databases">
        <title>Genomic Encyclopedia of Type Strains, Phase III (KMG-III): the genomes of soil and plant-associated and newly described type strains.</title>
        <authorList>
            <person name="Whitman W."/>
        </authorList>
    </citation>
    <scope>NUCLEOTIDE SEQUENCE [LARGE SCALE GENOMIC DNA]</scope>
    <source>
        <strain evidence="4 5">CECT 8305</strain>
    </source>
</reference>
<dbReference type="Pfam" id="PF07228">
    <property type="entry name" value="SpoIIE"/>
    <property type="match status" value="1"/>
</dbReference>
<dbReference type="AlphaFoldDB" id="A0A7W9Q762"/>
<dbReference type="InterPro" id="IPR001932">
    <property type="entry name" value="PPM-type_phosphatase-like_dom"/>
</dbReference>
<sequence>MRARRIARWLPAVFLIGGVVFDVLTPMHYTASPFLSAAPLVAAPLFSLRGTIAVAVVAGAVSSVLAIYHSGDDQALSVTEVVTVCTVALLALAINRMVRRNFRQLATVRVVAEAAQRAVVPMPPARMGSLRISARYMAAQTDARIGGDLFAVQETPYGVRMIIGDVRGKGLEAVEAVAVVIGAFREAAEQERALEGLADRLERALDREGARRAGLDQFEGFTTAVLAEISAGGGRLRLINRGHPPPLLLTADGQARELGPAVNALPLGMGDLAAWPDVVEELAFPVEATLLLLTDGVTEARDASGRFYEPLRHLSGRRFSDPDALLDALIAEVDRHTQGQRADDMALLALRRTPNAERRTVD</sequence>
<dbReference type="InterPro" id="IPR052016">
    <property type="entry name" value="Bact_Sigma-Reg"/>
</dbReference>
<keyword evidence="5" id="KW-1185">Reference proteome</keyword>
<evidence type="ECO:0000313" key="5">
    <source>
        <dbReference type="Proteomes" id="UP000588098"/>
    </source>
</evidence>
<organism evidence="4 5">
    <name type="scientific">Streptomyces zagrosensis</name>
    <dbReference type="NCBI Taxonomy" id="1042984"/>
    <lineage>
        <taxon>Bacteria</taxon>
        <taxon>Bacillati</taxon>
        <taxon>Actinomycetota</taxon>
        <taxon>Actinomycetes</taxon>
        <taxon>Kitasatosporales</taxon>
        <taxon>Streptomycetaceae</taxon>
        <taxon>Streptomyces</taxon>
    </lineage>
</organism>
<dbReference type="Gene3D" id="3.60.40.10">
    <property type="entry name" value="PPM-type phosphatase domain"/>
    <property type="match status" value="1"/>
</dbReference>
<evidence type="ECO:0000313" key="4">
    <source>
        <dbReference type="EMBL" id="MBB5933772.1"/>
    </source>
</evidence>
<dbReference type="SMART" id="SM00331">
    <property type="entry name" value="PP2C_SIG"/>
    <property type="match status" value="1"/>
</dbReference>
<keyword evidence="1" id="KW-0378">Hydrolase</keyword>
<gene>
    <name evidence="4" type="ORF">FHS42_000798</name>
</gene>
<keyword evidence="2" id="KW-0812">Transmembrane</keyword>
<evidence type="ECO:0000259" key="3">
    <source>
        <dbReference type="SMART" id="SM00331"/>
    </source>
</evidence>
<dbReference type="SUPFAM" id="SSF81606">
    <property type="entry name" value="PP2C-like"/>
    <property type="match status" value="1"/>
</dbReference>
<dbReference type="InterPro" id="IPR036457">
    <property type="entry name" value="PPM-type-like_dom_sf"/>
</dbReference>
<dbReference type="EMBL" id="JACHJL010000002">
    <property type="protein sequence ID" value="MBB5933772.1"/>
    <property type="molecule type" value="Genomic_DNA"/>
</dbReference>
<protein>
    <submittedName>
        <fullName evidence="4">Serine phosphatase RsbU (Regulator of sigma subunit)</fullName>
    </submittedName>
</protein>
<feature type="domain" description="PPM-type phosphatase" evidence="3">
    <location>
        <begin position="131"/>
        <end position="352"/>
    </location>
</feature>
<feature type="transmembrane region" description="Helical" evidence="2">
    <location>
        <begin position="6"/>
        <end position="25"/>
    </location>
</feature>
<comment type="caution">
    <text evidence="4">The sequence shown here is derived from an EMBL/GenBank/DDBJ whole genome shotgun (WGS) entry which is preliminary data.</text>
</comment>
<keyword evidence="2" id="KW-0472">Membrane</keyword>
<dbReference type="Proteomes" id="UP000588098">
    <property type="component" value="Unassembled WGS sequence"/>
</dbReference>
<keyword evidence="2" id="KW-1133">Transmembrane helix</keyword>
<name>A0A7W9Q762_9ACTN</name>
<dbReference type="FunFam" id="3.60.40.10:FF:000058">
    <property type="entry name" value="Stage II sporulation protein E"/>
    <property type="match status" value="1"/>
</dbReference>
<accession>A0A7W9Q762</accession>
<feature type="transmembrane region" description="Helical" evidence="2">
    <location>
        <begin position="46"/>
        <end position="68"/>
    </location>
</feature>
<feature type="transmembrane region" description="Helical" evidence="2">
    <location>
        <begin position="74"/>
        <end position="94"/>
    </location>
</feature>
<dbReference type="GO" id="GO:0016791">
    <property type="term" value="F:phosphatase activity"/>
    <property type="evidence" value="ECO:0007669"/>
    <property type="project" value="TreeGrafter"/>
</dbReference>
<proteinExistence type="predicted"/>
<evidence type="ECO:0000256" key="2">
    <source>
        <dbReference type="SAM" id="Phobius"/>
    </source>
</evidence>
<dbReference type="PANTHER" id="PTHR43156:SF2">
    <property type="entry name" value="STAGE II SPORULATION PROTEIN E"/>
    <property type="match status" value="1"/>
</dbReference>